<reference evidence="3 4" key="1">
    <citation type="submission" date="2020-06" db="EMBL/GenBank/DDBJ databases">
        <title>Dysbiosis in marine aquaculture revealed through microbiome analysis: reverse ecology for environmental sustainability.</title>
        <authorList>
            <person name="Haro-Moreno J.M."/>
            <person name="Coutinho F.H."/>
            <person name="Zaragoza-Solas A."/>
            <person name="Picazo A."/>
            <person name="Almagro-Moreno S."/>
            <person name="Lopez-Perez M."/>
        </authorList>
    </citation>
    <scope>NUCLEOTIDE SEQUENCE [LARGE SCALE GENOMIC DNA]</scope>
    <source>
        <strain evidence="3">MCMED-G42</strain>
    </source>
</reference>
<comment type="similarity">
    <text evidence="2">Belongs to the short-chain dehydrogenases/reductases (SDR) family.</text>
</comment>
<dbReference type="Pfam" id="PF00106">
    <property type="entry name" value="adh_short"/>
    <property type="match status" value="1"/>
</dbReference>
<keyword evidence="1" id="KW-0560">Oxidoreductase</keyword>
<dbReference type="SUPFAM" id="SSF51735">
    <property type="entry name" value="NAD(P)-binding Rossmann-fold domains"/>
    <property type="match status" value="1"/>
</dbReference>
<dbReference type="PRINTS" id="PR00080">
    <property type="entry name" value="SDRFAMILY"/>
</dbReference>
<dbReference type="PANTHER" id="PTHR43658">
    <property type="entry name" value="SHORT-CHAIN DEHYDROGENASE/REDUCTASE"/>
    <property type="match status" value="1"/>
</dbReference>
<organism evidence="3 4">
    <name type="scientific">SAR86 cluster bacterium</name>
    <dbReference type="NCBI Taxonomy" id="2030880"/>
    <lineage>
        <taxon>Bacteria</taxon>
        <taxon>Pseudomonadati</taxon>
        <taxon>Pseudomonadota</taxon>
        <taxon>Gammaproteobacteria</taxon>
        <taxon>SAR86 cluster</taxon>
    </lineage>
</organism>
<dbReference type="PRINTS" id="PR00081">
    <property type="entry name" value="GDHRDH"/>
</dbReference>
<gene>
    <name evidence="3" type="ORF">H2021_02285</name>
</gene>
<sequence>MEINNNVAAVTGGASGLGRAAVEHFVSNGAKVAILDINDEKAAEVIDLLGADNVSYIKTNVMEEESVIEAVKTIKDTFGKLNFVVNCAGTGYGARILGKKGPHPLDIFKFIIDLNLVGTFNVMRLCAELIDENDPDQEGEKGVIINTASIAGYEGQIGQSAYSASKAGVIGLTLTAARDLARHGIRVCTIAPGIFDTPLMSLAKEENKKALLETTQFPHRFGKTKEFGQLAGHIVENSYLNGETIRLDSAMRMGAQ</sequence>
<dbReference type="Gene3D" id="3.40.50.720">
    <property type="entry name" value="NAD(P)-binding Rossmann-like Domain"/>
    <property type="match status" value="1"/>
</dbReference>
<evidence type="ECO:0000313" key="3">
    <source>
        <dbReference type="EMBL" id="MBA4724024.1"/>
    </source>
</evidence>
<evidence type="ECO:0000256" key="2">
    <source>
        <dbReference type="RuleBase" id="RU000363"/>
    </source>
</evidence>
<dbReference type="Proteomes" id="UP000585327">
    <property type="component" value="Unassembled WGS sequence"/>
</dbReference>
<dbReference type="AlphaFoldDB" id="A0A838YI37"/>
<dbReference type="InterPro" id="IPR036291">
    <property type="entry name" value="NAD(P)-bd_dom_sf"/>
</dbReference>
<dbReference type="PANTHER" id="PTHR43658:SF8">
    <property type="entry name" value="17-BETA-HYDROXYSTEROID DEHYDROGENASE 14-RELATED"/>
    <property type="match status" value="1"/>
</dbReference>
<proteinExistence type="inferred from homology"/>
<protein>
    <submittedName>
        <fullName evidence="3">SDR family NAD(P)-dependent oxidoreductase</fullName>
    </submittedName>
</protein>
<evidence type="ECO:0000313" key="4">
    <source>
        <dbReference type="Proteomes" id="UP000585327"/>
    </source>
</evidence>
<dbReference type="InterPro" id="IPR020904">
    <property type="entry name" value="Sc_DH/Rdtase_CS"/>
</dbReference>
<dbReference type="EMBL" id="JACETM010000015">
    <property type="protein sequence ID" value="MBA4724024.1"/>
    <property type="molecule type" value="Genomic_DNA"/>
</dbReference>
<accession>A0A838YI37</accession>
<name>A0A838YI37_9GAMM</name>
<dbReference type="InterPro" id="IPR002347">
    <property type="entry name" value="SDR_fam"/>
</dbReference>
<evidence type="ECO:0000256" key="1">
    <source>
        <dbReference type="ARBA" id="ARBA00023002"/>
    </source>
</evidence>
<comment type="caution">
    <text evidence="3">The sequence shown here is derived from an EMBL/GenBank/DDBJ whole genome shotgun (WGS) entry which is preliminary data.</text>
</comment>
<dbReference type="GO" id="GO:0016491">
    <property type="term" value="F:oxidoreductase activity"/>
    <property type="evidence" value="ECO:0007669"/>
    <property type="project" value="UniProtKB-KW"/>
</dbReference>
<dbReference type="PROSITE" id="PS00061">
    <property type="entry name" value="ADH_SHORT"/>
    <property type="match status" value="1"/>
</dbReference>